<sequence>MNRKIVLIFILVGICTTLLKCTLNEKEKIGVFGHLQDDFGNPLGNVSIFYKSNLTSVQTDSLGNYTIDTPRIVFIEFKKEGYQTLATKIDNFSELGSYNLKTVILKKTNTTEVEYKDLYHTTKPKQQSLKLSGNVITIFNDPIKNTKVTLMDSTKHSTTSETQEYNRGFFSFRKYNHELSLEKKGFRALKISLYTYEENNPKIRLLEKSNRKGISLINSRNYISLPKTNLLQKSKSKETTYLLVFAGRSSTTDFFYPNNKHQFKIEKDTLIRFAIFNEGNTKLCKIKDTSNYLCTVKHKYGSSFTKGNFVEEKVIYPSELCIDCSDEPSIVELKLDTIGSNYVFVNSKNKKGYYFTY</sequence>
<reference evidence="1" key="1">
    <citation type="submission" date="2020-05" db="EMBL/GenBank/DDBJ databases">
        <title>The draft genome sequence of Maribacter sp. ANRC-HE7.</title>
        <authorList>
            <person name="Mu L."/>
        </authorList>
    </citation>
    <scope>NUCLEOTIDE SEQUENCE</scope>
    <source>
        <strain evidence="1">ANRC-HE7</strain>
    </source>
</reference>
<accession>A0ABR7V9D5</accession>
<evidence type="ECO:0000313" key="2">
    <source>
        <dbReference type="Proteomes" id="UP001166021"/>
    </source>
</evidence>
<comment type="caution">
    <text evidence="1">The sequence shown here is derived from an EMBL/GenBank/DDBJ whole genome shotgun (WGS) entry which is preliminary data.</text>
</comment>
<organism evidence="1 2">
    <name type="scientific">Maribacter aquimaris</name>
    <dbReference type="NCBI Taxonomy" id="2737171"/>
    <lineage>
        <taxon>Bacteria</taxon>
        <taxon>Pseudomonadati</taxon>
        <taxon>Bacteroidota</taxon>
        <taxon>Flavobacteriia</taxon>
        <taxon>Flavobacteriales</taxon>
        <taxon>Flavobacteriaceae</taxon>
        <taxon>Maribacter</taxon>
    </lineage>
</organism>
<protein>
    <recommendedName>
        <fullName evidence="3">Carboxypeptidase regulatory-like domain-containing protein</fullName>
    </recommendedName>
</protein>
<evidence type="ECO:0000313" key="1">
    <source>
        <dbReference type="EMBL" id="MBD0779942.1"/>
    </source>
</evidence>
<keyword evidence="2" id="KW-1185">Reference proteome</keyword>
<dbReference type="RefSeq" id="WP_188245375.1">
    <property type="nucleotide sequence ID" value="NZ_JABTCF010000017.1"/>
</dbReference>
<dbReference type="SUPFAM" id="SSF49464">
    <property type="entry name" value="Carboxypeptidase regulatory domain-like"/>
    <property type="match status" value="1"/>
</dbReference>
<proteinExistence type="predicted"/>
<dbReference type="Proteomes" id="UP001166021">
    <property type="component" value="Unassembled WGS sequence"/>
</dbReference>
<dbReference type="EMBL" id="JABTCF010000017">
    <property type="protein sequence ID" value="MBD0779942.1"/>
    <property type="molecule type" value="Genomic_DNA"/>
</dbReference>
<name>A0ABR7V9D5_9FLAO</name>
<dbReference type="InterPro" id="IPR008969">
    <property type="entry name" value="CarboxyPept-like_regulatory"/>
</dbReference>
<evidence type="ECO:0008006" key="3">
    <source>
        <dbReference type="Google" id="ProtNLM"/>
    </source>
</evidence>
<gene>
    <name evidence="1" type="ORF">HPE56_19260</name>
</gene>